<comment type="caution">
    <text evidence="1">The sequence shown here is derived from an EMBL/GenBank/DDBJ whole genome shotgun (WGS) entry which is preliminary data.</text>
</comment>
<dbReference type="EMBL" id="JYDL01000225">
    <property type="protein sequence ID" value="KRX13079.1"/>
    <property type="molecule type" value="Genomic_DNA"/>
</dbReference>
<accession>A0A0V0RF16</accession>
<proteinExistence type="predicted"/>
<dbReference type="Proteomes" id="UP000054630">
    <property type="component" value="Unassembled WGS sequence"/>
</dbReference>
<evidence type="ECO:0000313" key="1">
    <source>
        <dbReference type="EMBL" id="KRX13079.1"/>
    </source>
</evidence>
<dbReference type="OrthoDB" id="10540075at2759"/>
<dbReference type="AlphaFoldDB" id="A0A0V0RF16"/>
<evidence type="ECO:0000313" key="2">
    <source>
        <dbReference type="Proteomes" id="UP000054630"/>
    </source>
</evidence>
<keyword evidence="2" id="KW-1185">Reference proteome</keyword>
<name>A0A0V0RF16_9BILA</name>
<reference evidence="1 2" key="1">
    <citation type="submission" date="2015-01" db="EMBL/GenBank/DDBJ databases">
        <title>Evolution of Trichinella species and genotypes.</title>
        <authorList>
            <person name="Korhonen P.K."/>
            <person name="Edoardo P."/>
            <person name="Giuseppe L.R."/>
            <person name="Gasser R.B."/>
        </authorList>
    </citation>
    <scope>NUCLEOTIDE SEQUENCE [LARGE SCALE GENOMIC DNA]</scope>
    <source>
        <strain evidence="1">ISS37</strain>
    </source>
</reference>
<organism evidence="1 2">
    <name type="scientific">Trichinella nelsoni</name>
    <dbReference type="NCBI Taxonomy" id="6336"/>
    <lineage>
        <taxon>Eukaryota</taxon>
        <taxon>Metazoa</taxon>
        <taxon>Ecdysozoa</taxon>
        <taxon>Nematoda</taxon>
        <taxon>Enoplea</taxon>
        <taxon>Dorylaimia</taxon>
        <taxon>Trichinellida</taxon>
        <taxon>Trichinellidae</taxon>
        <taxon>Trichinella</taxon>
    </lineage>
</organism>
<protein>
    <submittedName>
        <fullName evidence="1">Uncharacterized protein</fullName>
    </submittedName>
</protein>
<gene>
    <name evidence="1" type="ORF">T07_4412</name>
</gene>
<sequence length="80" mass="9026">MKPNFKYSCEYCLHFFFASALAIVSRNKAQLRSLPCVASITRGRCHTDVHPKQLCTIYHLACTKIAFTNSSDVTKDAKNI</sequence>